<proteinExistence type="predicted"/>
<protein>
    <submittedName>
        <fullName evidence="1">Uncharacterized protein</fullName>
    </submittedName>
</protein>
<dbReference type="PATRIC" id="fig|758847.3.peg.1127"/>
<evidence type="ECO:0000313" key="2">
    <source>
        <dbReference type="Proteomes" id="UP000035800"/>
    </source>
</evidence>
<dbReference type="KEGG" id="lst:LSS_05373"/>
<evidence type="ECO:0000313" key="1">
    <source>
        <dbReference type="EMBL" id="EKT87769.1"/>
    </source>
</evidence>
<reference evidence="1 2" key="2">
    <citation type="journal article" date="2014" name="Emerg. Microbes Infect.">
        <title>Potential impact on kidney infection: a whole-genome analysis of Leptospira santarosai serovar Shermani.</title>
        <authorList>
            <person name="Chou L.F."/>
            <person name="Chen T.W."/>
            <person name="Ko Y.C."/>
            <person name="Pan M.J."/>
            <person name="Tian Y.C."/>
            <person name="Chiu C.H."/>
            <person name="Tang P."/>
            <person name="Hung C.C."/>
            <person name="Yang C.W."/>
        </authorList>
    </citation>
    <scope>NUCLEOTIDE SEQUENCE</scope>
    <source>
        <strain evidence="1 2">LT 821</strain>
    </source>
</reference>
<reference evidence="1 2" key="1">
    <citation type="journal article" date="2012" name="Gene">
        <title>Sequence of Leptospira santarosai serovar Shermani genome and prediction of virulence-associated genes.</title>
        <authorList>
            <person name="Chou L.F."/>
            <person name="Chen Y.T."/>
            <person name="Lu C.W."/>
            <person name="Ko Y.C."/>
            <person name="Tang C.Y."/>
            <person name="Pan M.J."/>
            <person name="Tian Y.C."/>
            <person name="Chiu C.H."/>
            <person name="Hung C.C."/>
            <person name="Yang C.W."/>
        </authorList>
    </citation>
    <scope>NUCLEOTIDE SEQUENCE [LARGE SCALE GENOMIC DNA]</scope>
    <source>
        <strain evidence="1">LT 821</strain>
    </source>
</reference>
<dbReference type="Proteomes" id="UP000035800">
    <property type="component" value="Chromosome I"/>
</dbReference>
<organism evidence="1 2">
    <name type="scientific">Leptospira santarosai serovar Shermani str. LT 821</name>
    <dbReference type="NCBI Taxonomy" id="758847"/>
    <lineage>
        <taxon>Bacteria</taxon>
        <taxon>Pseudomonadati</taxon>
        <taxon>Spirochaetota</taxon>
        <taxon>Spirochaetia</taxon>
        <taxon>Leptospirales</taxon>
        <taxon>Leptospiraceae</taxon>
        <taxon>Leptospira</taxon>
    </lineage>
</organism>
<name>K8Y2R1_9LEPT</name>
<sequence length="40" mass="4766">MIDGENPPCFGLLSWGRVLLDFALFSEKLTKNRYFYRNPR</sequence>
<accession>K8Y2R1</accession>
<dbReference type="EMBL" id="CP006694">
    <property type="protein sequence ID" value="EKT87769.1"/>
    <property type="molecule type" value="Genomic_DNA"/>
</dbReference>
<gene>
    <name evidence="1" type="ORF">LSS_05373</name>
</gene>
<dbReference type="AlphaFoldDB" id="K8Y2R1"/>